<evidence type="ECO:0000313" key="6">
    <source>
        <dbReference type="EMBL" id="CAF3676241.1"/>
    </source>
</evidence>
<evidence type="ECO:0000259" key="4">
    <source>
        <dbReference type="PROSITE" id="PS50041"/>
    </source>
</evidence>
<organism evidence="5 7">
    <name type="scientific">Adineta steineri</name>
    <dbReference type="NCBI Taxonomy" id="433720"/>
    <lineage>
        <taxon>Eukaryota</taxon>
        <taxon>Metazoa</taxon>
        <taxon>Spiralia</taxon>
        <taxon>Gnathifera</taxon>
        <taxon>Rotifera</taxon>
        <taxon>Eurotatoria</taxon>
        <taxon>Bdelloidea</taxon>
        <taxon>Adinetida</taxon>
        <taxon>Adinetidae</taxon>
        <taxon>Adineta</taxon>
    </lineage>
</organism>
<feature type="domain" description="C-type lectin" evidence="4">
    <location>
        <begin position="34"/>
        <end position="155"/>
    </location>
</feature>
<comment type="caution">
    <text evidence="5">The sequence shown here is derived from an EMBL/GenBank/DDBJ whole genome shotgun (WGS) entry which is preliminary data.</text>
</comment>
<feature type="transmembrane region" description="Helical" evidence="2">
    <location>
        <begin position="285"/>
        <end position="307"/>
    </location>
</feature>
<evidence type="ECO:0000313" key="5">
    <source>
        <dbReference type="EMBL" id="CAF1409980.1"/>
    </source>
</evidence>
<dbReference type="InterPro" id="IPR016186">
    <property type="entry name" value="C-type_lectin-like/link_sf"/>
</dbReference>
<dbReference type="InterPro" id="IPR016187">
    <property type="entry name" value="CTDL_fold"/>
</dbReference>
<keyword evidence="2" id="KW-0812">Transmembrane</keyword>
<evidence type="ECO:0000256" key="1">
    <source>
        <dbReference type="SAM" id="MobiDB-lite"/>
    </source>
</evidence>
<feature type="transmembrane region" description="Helical" evidence="2">
    <location>
        <begin position="250"/>
        <end position="273"/>
    </location>
</feature>
<evidence type="ECO:0000256" key="3">
    <source>
        <dbReference type="SAM" id="SignalP"/>
    </source>
</evidence>
<dbReference type="SMART" id="SM00034">
    <property type="entry name" value="CLECT"/>
    <property type="match status" value="1"/>
</dbReference>
<feature type="transmembrane region" description="Helical" evidence="2">
    <location>
        <begin position="222"/>
        <end position="244"/>
    </location>
</feature>
<dbReference type="AlphaFoldDB" id="A0A815LH59"/>
<feature type="signal peptide" evidence="3">
    <location>
        <begin position="1"/>
        <end position="23"/>
    </location>
</feature>
<dbReference type="EMBL" id="CAJOAZ010000569">
    <property type="protein sequence ID" value="CAF3676241.1"/>
    <property type="molecule type" value="Genomic_DNA"/>
</dbReference>
<feature type="region of interest" description="Disordered" evidence="1">
    <location>
        <begin position="383"/>
        <end position="406"/>
    </location>
</feature>
<gene>
    <name evidence="5" type="ORF">JYZ213_LOCUS38317</name>
    <name evidence="6" type="ORF">OXD698_LOCUS10602</name>
</gene>
<feature type="transmembrane region" description="Helical" evidence="2">
    <location>
        <begin position="327"/>
        <end position="351"/>
    </location>
</feature>
<feature type="compositionally biased region" description="Polar residues" evidence="1">
    <location>
        <begin position="383"/>
        <end position="400"/>
    </location>
</feature>
<dbReference type="PROSITE" id="PS50041">
    <property type="entry name" value="C_TYPE_LECTIN_2"/>
    <property type="match status" value="1"/>
</dbReference>
<evidence type="ECO:0000256" key="2">
    <source>
        <dbReference type="SAM" id="Phobius"/>
    </source>
</evidence>
<keyword evidence="2" id="KW-0472">Membrane</keyword>
<dbReference type="EMBL" id="CAJNOG010001112">
    <property type="protein sequence ID" value="CAF1409980.1"/>
    <property type="molecule type" value="Genomic_DNA"/>
</dbReference>
<proteinExistence type="predicted"/>
<dbReference type="CDD" id="cd00037">
    <property type="entry name" value="CLECT"/>
    <property type="match status" value="1"/>
</dbReference>
<reference evidence="5" key="1">
    <citation type="submission" date="2021-02" db="EMBL/GenBank/DDBJ databases">
        <authorList>
            <person name="Nowell W R."/>
        </authorList>
    </citation>
    <scope>NUCLEOTIDE SEQUENCE</scope>
</reference>
<keyword evidence="3" id="KW-0732">Signal</keyword>
<dbReference type="Proteomes" id="UP000663845">
    <property type="component" value="Unassembled WGS sequence"/>
</dbReference>
<dbReference type="SUPFAM" id="SSF56436">
    <property type="entry name" value="C-type lectin-like"/>
    <property type="match status" value="1"/>
</dbReference>
<dbReference type="Proteomes" id="UP000663844">
    <property type="component" value="Unassembled WGS sequence"/>
</dbReference>
<name>A0A815LH59_9BILA</name>
<feature type="transmembrane region" description="Helical" evidence="2">
    <location>
        <begin position="190"/>
        <end position="210"/>
    </location>
</feature>
<dbReference type="Gene3D" id="3.10.100.10">
    <property type="entry name" value="Mannose-Binding Protein A, subunit A"/>
    <property type="match status" value="1"/>
</dbReference>
<accession>A0A815LH59</accession>
<sequence length="496" mass="55650">MTFLKLNLILFLLTIGLMEQVTSQCPSSFPNGDPSNLCYYYKQSSFSWSDAYNQCLTKTTDGILIEIFTNKQFDALKNADIIGKGLFWLGANNFASFRDSKWHWLDGSVVDDTVIPWCPNSTYEVALGTYCAAYDSIQGCVNNYLCSTLLPAPCVSTENAVKVETKILASDKAISSTICTNAYGGAYANWWTYTLLLLNWFILFCFILYLSIRFNINKRTVIVTMIISILSFMMIIAFAILWGVQYQDILQIPLIVVIIGSLASVLFLMHICILVSNRRYVQRSLACIIVTIITIVIECSLMIGLILCIAHCSGYVTLIYSSIDKDIVAALLSGILAATSIAFYTSLLYLLGDASSDRRQSARSHPANSLPLNVAQQVAPRRSQFNNNNGNARGMTTKQPQMDRGTSPVDERVLEEFYHDRPKDLHQYELDGRQYVVYEGHKFSDIDVYRKDLTQAMLLQEPEGLRESIARAKSSVHASTLTEEIHQAESLLIRLT</sequence>
<protein>
    <recommendedName>
        <fullName evidence="4">C-type lectin domain-containing protein</fullName>
    </recommendedName>
</protein>
<keyword evidence="2" id="KW-1133">Transmembrane helix</keyword>
<dbReference type="InterPro" id="IPR001304">
    <property type="entry name" value="C-type_lectin-like"/>
</dbReference>
<evidence type="ECO:0000313" key="7">
    <source>
        <dbReference type="Proteomes" id="UP000663845"/>
    </source>
</evidence>
<feature type="chain" id="PRO_5035606273" description="C-type lectin domain-containing protein" evidence="3">
    <location>
        <begin position="24"/>
        <end position="496"/>
    </location>
</feature>